<dbReference type="GO" id="GO:0016765">
    <property type="term" value="F:transferase activity, transferring alkyl or aryl (other than methyl) groups"/>
    <property type="evidence" value="ECO:0007669"/>
    <property type="project" value="UniProtKB-ARBA"/>
</dbReference>
<dbReference type="EMBL" id="PDTV01000007">
    <property type="protein sequence ID" value="PIE83069.1"/>
    <property type="molecule type" value="Genomic_DNA"/>
</dbReference>
<evidence type="ECO:0000313" key="1">
    <source>
        <dbReference type="EMBL" id="PIE83069.1"/>
    </source>
</evidence>
<dbReference type="AlphaFoldDB" id="A0A2G6PFW2"/>
<name>A0A2G6PFW2_9GAMM</name>
<protein>
    <submittedName>
        <fullName evidence="1">Squalene synthase HpnD</fullName>
    </submittedName>
</protein>
<evidence type="ECO:0000313" key="2">
    <source>
        <dbReference type="Proteomes" id="UP000229278"/>
    </source>
</evidence>
<dbReference type="InterPro" id="IPR002060">
    <property type="entry name" value="Squ/phyt_synthse"/>
</dbReference>
<comment type="caution">
    <text evidence="1">The sequence shown here is derived from an EMBL/GenBank/DDBJ whole genome shotgun (WGS) entry which is preliminary data.</text>
</comment>
<dbReference type="PANTHER" id="PTHR31480">
    <property type="entry name" value="BIFUNCTIONAL LYCOPENE CYCLASE/PHYTOENE SYNTHASE"/>
    <property type="match status" value="1"/>
</dbReference>
<dbReference type="InterPro" id="IPR008949">
    <property type="entry name" value="Isoprenoid_synthase_dom_sf"/>
</dbReference>
<gene>
    <name evidence="1" type="ORF">CSA09_03075</name>
</gene>
<dbReference type="Gene3D" id="1.10.600.10">
    <property type="entry name" value="Farnesyl Diphosphate Synthase"/>
    <property type="match status" value="1"/>
</dbReference>
<dbReference type="Pfam" id="PF00494">
    <property type="entry name" value="SQS_PSY"/>
    <property type="match status" value="1"/>
</dbReference>
<proteinExistence type="predicted"/>
<accession>A0A2G6PFW2</accession>
<reference evidence="1 2" key="1">
    <citation type="submission" date="2017-10" db="EMBL/GenBank/DDBJ databases">
        <title>Novel microbial diversity and functional potential in the marine mammal oral microbiome.</title>
        <authorList>
            <person name="Dudek N.K."/>
            <person name="Sun C.L."/>
            <person name="Burstein D."/>
            <person name="Kantor R.S."/>
            <person name="Aliaga Goltsman D.S."/>
            <person name="Bik E.M."/>
            <person name="Thomas B.C."/>
            <person name="Banfield J.F."/>
            <person name="Relman D.A."/>
        </authorList>
    </citation>
    <scope>NUCLEOTIDE SEQUENCE [LARGE SCALE GENOMIC DNA]</scope>
    <source>
        <strain evidence="1">DOLJORAL78_50_517</strain>
    </source>
</reference>
<dbReference type="SUPFAM" id="SSF48576">
    <property type="entry name" value="Terpenoid synthases"/>
    <property type="match status" value="1"/>
</dbReference>
<sequence length="288" mass="33528">MLPDEYCRNLAAPPGSDFHYSLLGLPLTRQRALIAVQAFYLEASRITEECHDPGVARTKHDWWRTELDRLFASHPQHPVTVALQPHLSAFNLQKVLFQDMLDGVVMDQDYTIYPSLAELTLYIHRNGSTPTLLMTEILGYNDTHATPRFAHEAGAALLLFDLLYNTRRHIHGGRCYFPEDDMQRFNVHPDDLLAAQTTESIRQLFAFQAKRIGEYYQRALDYLPPSDRYAQYSLLIRLDLAMTLLAELAEEGYRLLEQQTRLTPLRKLWLAWCLKRREQQRYRHLAKA</sequence>
<organism evidence="1 2">
    <name type="scientific">Candidatus Contendibacter odensensis</name>
    <dbReference type="NCBI Taxonomy" id="1400860"/>
    <lineage>
        <taxon>Bacteria</taxon>
        <taxon>Pseudomonadati</taxon>
        <taxon>Pseudomonadota</taxon>
        <taxon>Gammaproteobacteria</taxon>
        <taxon>Candidatus Competibacteraceae</taxon>
        <taxon>Candidatus Contendibacter</taxon>
    </lineage>
</organism>
<dbReference type="Proteomes" id="UP000229278">
    <property type="component" value="Unassembled WGS sequence"/>
</dbReference>